<dbReference type="InterPro" id="IPR010839">
    <property type="entry name" value="AtuA_N"/>
</dbReference>
<organism evidence="2">
    <name type="scientific">Streptomyces sp. R39</name>
    <dbReference type="NCBI Taxonomy" id="3238631"/>
    <lineage>
        <taxon>Bacteria</taxon>
        <taxon>Bacillati</taxon>
        <taxon>Actinomycetota</taxon>
        <taxon>Actinomycetes</taxon>
        <taxon>Kitasatosporales</taxon>
        <taxon>Streptomycetaceae</taxon>
        <taxon>Streptomyces</taxon>
    </lineage>
</organism>
<evidence type="ECO:0000313" key="2">
    <source>
        <dbReference type="EMBL" id="XDQ41827.1"/>
    </source>
</evidence>
<dbReference type="AlphaFoldDB" id="A0AB39QHJ7"/>
<dbReference type="PANTHER" id="PTHR47472:SF1">
    <property type="entry name" value="DUF1446-DOMAIN-CONTAINING PROTEIN"/>
    <property type="match status" value="1"/>
</dbReference>
<name>A0AB39QHJ7_9ACTN</name>
<dbReference type="EMBL" id="CP163441">
    <property type="protein sequence ID" value="XDQ41827.1"/>
    <property type="molecule type" value="Genomic_DNA"/>
</dbReference>
<dbReference type="RefSeq" id="WP_369221410.1">
    <property type="nucleotide sequence ID" value="NZ_CP163441.1"/>
</dbReference>
<evidence type="ECO:0000259" key="1">
    <source>
        <dbReference type="Pfam" id="PF07287"/>
    </source>
</evidence>
<gene>
    <name evidence="2" type="ORF">AB5J52_05820</name>
</gene>
<dbReference type="PANTHER" id="PTHR47472">
    <property type="entry name" value="PROPIONYL-COA CARBOXYLASE"/>
    <property type="match status" value="1"/>
</dbReference>
<feature type="domain" description="Acyclic terpene utilisation N-terminal" evidence="1">
    <location>
        <begin position="12"/>
        <end position="440"/>
    </location>
</feature>
<dbReference type="Pfam" id="PF07287">
    <property type="entry name" value="AtuA"/>
    <property type="match status" value="1"/>
</dbReference>
<accession>A0AB39QHJ7</accession>
<sequence length="447" mass="46312">MTMADRAIAATRIACGAGFSGDRFEPAADLLDRGDLDYLVLECLAERTMAAGTLRHLSDPLGGYDPFLERRLAPLLPAVAERGTKVVTNLGAADPAAAGRAAARLARRLELDLAFAVVTGDEVTDALDPRLPAQEDGRPLADHGRLISAHAYLGADAVRAALDAGADVVITGRVADPSLFVGCLAHHRGWDLGDADQVAHGTLVGHLLECAGQVTGGYFADPPLSEIPDLAHLGFPVAEVTDTDAVITKLPGTGGRVDAATVAEQLGYEIGDPARYLTPDVHADFSAVTVTDLGGDRVRVSGSRGRPAPADLKVSVGFQGGFRCEAEIDYAGTGARRRAELAAAVVRERTQGLFRHLHEELLGVDPIAQHDGTTLPGSGRCRLSLVAQADDAATAARLGEEVTALYTNGPAGGGGVRVTTEPVLGVLSSTVSRKAAAPSIDLLRSGA</sequence>
<reference evidence="2" key="1">
    <citation type="submission" date="2024-07" db="EMBL/GenBank/DDBJ databases">
        <authorList>
            <person name="Yu S.T."/>
        </authorList>
    </citation>
    <scope>NUCLEOTIDE SEQUENCE</scope>
    <source>
        <strain evidence="2">R39</strain>
    </source>
</reference>
<protein>
    <submittedName>
        <fullName evidence="2">Acyclic terpene utilization AtuA family protein</fullName>
    </submittedName>
</protein>
<proteinExistence type="predicted"/>